<organism evidence="1 2">
    <name type="scientific">Eumeta variegata</name>
    <name type="common">Bagworm moth</name>
    <name type="synonym">Eumeta japonica</name>
    <dbReference type="NCBI Taxonomy" id="151549"/>
    <lineage>
        <taxon>Eukaryota</taxon>
        <taxon>Metazoa</taxon>
        <taxon>Ecdysozoa</taxon>
        <taxon>Arthropoda</taxon>
        <taxon>Hexapoda</taxon>
        <taxon>Insecta</taxon>
        <taxon>Pterygota</taxon>
        <taxon>Neoptera</taxon>
        <taxon>Endopterygota</taxon>
        <taxon>Lepidoptera</taxon>
        <taxon>Glossata</taxon>
        <taxon>Ditrysia</taxon>
        <taxon>Tineoidea</taxon>
        <taxon>Psychidae</taxon>
        <taxon>Oiketicinae</taxon>
        <taxon>Eumeta</taxon>
    </lineage>
</organism>
<evidence type="ECO:0008006" key="3">
    <source>
        <dbReference type="Google" id="ProtNLM"/>
    </source>
</evidence>
<evidence type="ECO:0000313" key="1">
    <source>
        <dbReference type="EMBL" id="GBP86601.1"/>
    </source>
</evidence>
<dbReference type="GO" id="GO:0003676">
    <property type="term" value="F:nucleic acid binding"/>
    <property type="evidence" value="ECO:0007669"/>
    <property type="project" value="InterPro"/>
</dbReference>
<reference evidence="1 2" key="1">
    <citation type="journal article" date="2019" name="Commun. Biol.">
        <title>The bagworm genome reveals a unique fibroin gene that provides high tensile strength.</title>
        <authorList>
            <person name="Kono N."/>
            <person name="Nakamura H."/>
            <person name="Ohtoshi R."/>
            <person name="Tomita M."/>
            <person name="Numata K."/>
            <person name="Arakawa K."/>
        </authorList>
    </citation>
    <scope>NUCLEOTIDE SEQUENCE [LARGE SCALE GENOMIC DNA]</scope>
</reference>
<dbReference type="OrthoDB" id="10017160at2759"/>
<gene>
    <name evidence="1" type="ORF">EVAR_66558_1</name>
</gene>
<accession>A0A4C1ZCU2</accession>
<name>A0A4C1ZCU2_EUMVA</name>
<dbReference type="InterPro" id="IPR036397">
    <property type="entry name" value="RNaseH_sf"/>
</dbReference>
<dbReference type="Proteomes" id="UP000299102">
    <property type="component" value="Unassembled WGS sequence"/>
</dbReference>
<dbReference type="AlphaFoldDB" id="A0A4C1ZCU2"/>
<proteinExistence type="predicted"/>
<comment type="caution">
    <text evidence="1">The sequence shown here is derived from an EMBL/GenBank/DDBJ whole genome shotgun (WGS) entry which is preliminary data.</text>
</comment>
<sequence length="225" mass="26017">MEALACTKSLRSRTPVFEGALRKASMRKSRHNQRDPSNCHPFRVAASRAVTHRMAVLLDNRRTVNSEWYTTICLPEIFEGIRKNNRQRRVIHHDNACCHTSAEATRFFGSNRRFVYELEKYRVRFLAKSEPTHEFLTVTVTSDATVNDRLQPILGQREDLRLENHGSVVIRTCRERESRTSKAVTQREQCRFDSVTMLQRVLREENFSVALSPGRERTAAGSARP</sequence>
<protein>
    <recommendedName>
        <fullName evidence="3">Mariner Mos1 transposase</fullName>
    </recommendedName>
</protein>
<keyword evidence="2" id="KW-1185">Reference proteome</keyword>
<dbReference type="EMBL" id="BGZK01001803">
    <property type="protein sequence ID" value="GBP86601.1"/>
    <property type="molecule type" value="Genomic_DNA"/>
</dbReference>
<evidence type="ECO:0000313" key="2">
    <source>
        <dbReference type="Proteomes" id="UP000299102"/>
    </source>
</evidence>
<dbReference type="Gene3D" id="3.30.420.10">
    <property type="entry name" value="Ribonuclease H-like superfamily/Ribonuclease H"/>
    <property type="match status" value="1"/>
</dbReference>